<keyword evidence="3" id="KW-1185">Reference proteome</keyword>
<protein>
    <submittedName>
        <fullName evidence="2">Uncharacterized protein</fullName>
    </submittedName>
</protein>
<dbReference type="VEuPathDB" id="VectorBase:GAUT005007"/>
<evidence type="ECO:0000313" key="3">
    <source>
        <dbReference type="Proteomes" id="UP000078200"/>
    </source>
</evidence>
<reference evidence="2" key="1">
    <citation type="submission" date="2020-05" db="UniProtKB">
        <authorList>
            <consortium name="EnsemblMetazoa"/>
        </authorList>
    </citation>
    <scope>IDENTIFICATION</scope>
    <source>
        <strain evidence="2">TTRI</strain>
    </source>
</reference>
<dbReference type="AlphaFoldDB" id="A0A1A9UHH6"/>
<accession>A0A1A9UHH6</accession>
<sequence>MATNIRVGLVFSQVFKEYPALWINNRGSTLCKVPCKKLADRLTEEIVVSAGIGFSVGSKDIVGRTIRDSKNLRIDSEDDSGQGPKVVEQEEGTVVVEQRPEELEQDIQMTDDRTRAPCAGRQVYKYLISPDIFAEGKDGSCPSTSDYASLREKLKRV</sequence>
<evidence type="ECO:0000256" key="1">
    <source>
        <dbReference type="SAM" id="MobiDB-lite"/>
    </source>
</evidence>
<dbReference type="Proteomes" id="UP000078200">
    <property type="component" value="Unassembled WGS sequence"/>
</dbReference>
<organism evidence="2 3">
    <name type="scientific">Glossina austeni</name>
    <name type="common">Savannah tsetse fly</name>
    <dbReference type="NCBI Taxonomy" id="7395"/>
    <lineage>
        <taxon>Eukaryota</taxon>
        <taxon>Metazoa</taxon>
        <taxon>Ecdysozoa</taxon>
        <taxon>Arthropoda</taxon>
        <taxon>Hexapoda</taxon>
        <taxon>Insecta</taxon>
        <taxon>Pterygota</taxon>
        <taxon>Neoptera</taxon>
        <taxon>Endopterygota</taxon>
        <taxon>Diptera</taxon>
        <taxon>Brachycera</taxon>
        <taxon>Muscomorpha</taxon>
        <taxon>Hippoboscoidea</taxon>
        <taxon>Glossinidae</taxon>
        <taxon>Glossina</taxon>
    </lineage>
</organism>
<feature type="region of interest" description="Disordered" evidence="1">
    <location>
        <begin position="72"/>
        <end position="93"/>
    </location>
</feature>
<proteinExistence type="predicted"/>
<name>A0A1A9UHH6_GLOAU</name>
<evidence type="ECO:0000313" key="2">
    <source>
        <dbReference type="EnsemblMetazoa" id="GAUT005007-PA"/>
    </source>
</evidence>
<dbReference type="EnsemblMetazoa" id="GAUT005007-RA">
    <property type="protein sequence ID" value="GAUT005007-PA"/>
    <property type="gene ID" value="GAUT005007"/>
</dbReference>